<reference evidence="2 3" key="1">
    <citation type="submission" date="2018-11" db="EMBL/GenBank/DDBJ databases">
        <title>Flavobacterium sp. nov., YIM 102701-2 draft genome.</title>
        <authorList>
            <person name="Li G."/>
            <person name="Jiang Y."/>
        </authorList>
    </citation>
    <scope>NUCLEOTIDE SEQUENCE [LARGE SCALE GENOMIC DNA]</scope>
    <source>
        <strain evidence="2 3">YIM 102701-2</strain>
    </source>
</reference>
<dbReference type="EMBL" id="RQVQ01000037">
    <property type="protein sequence ID" value="RRJ88904.1"/>
    <property type="molecule type" value="Genomic_DNA"/>
</dbReference>
<evidence type="ECO:0000256" key="1">
    <source>
        <dbReference type="SAM" id="SignalP"/>
    </source>
</evidence>
<dbReference type="AlphaFoldDB" id="A0A3P3W2B5"/>
<evidence type="ECO:0000313" key="2">
    <source>
        <dbReference type="EMBL" id="RRJ88904.1"/>
    </source>
</evidence>
<sequence>MKKITFLVSLLLSTSFYAQENTEIQESTLKNIFEVNYNFLGFGFSYEHVLSKNITVKGELSYEGGIFFDEDSSDFILAPSLSAEGRYYYNLAKRENKGLNLKNNSGNFISLKAQYFGDYATIKSSENISIYNQFYLAPMWNISRNFGKSNFGYEVGIGAGYGFKWDKDYSTSDFILPLNLKISYKL</sequence>
<evidence type="ECO:0000313" key="3">
    <source>
        <dbReference type="Proteomes" id="UP000275719"/>
    </source>
</evidence>
<keyword evidence="1" id="KW-0732">Signal</keyword>
<proteinExistence type="predicted"/>
<keyword evidence="3" id="KW-1185">Reference proteome</keyword>
<dbReference type="Proteomes" id="UP000275719">
    <property type="component" value="Unassembled WGS sequence"/>
</dbReference>
<accession>A0A3P3W2B5</accession>
<organism evidence="2 3">
    <name type="scientific">Paenimyroides tangerinum</name>
    <dbReference type="NCBI Taxonomy" id="2488728"/>
    <lineage>
        <taxon>Bacteria</taxon>
        <taxon>Pseudomonadati</taxon>
        <taxon>Bacteroidota</taxon>
        <taxon>Flavobacteriia</taxon>
        <taxon>Flavobacteriales</taxon>
        <taxon>Flavobacteriaceae</taxon>
        <taxon>Paenimyroides</taxon>
    </lineage>
</organism>
<dbReference type="OrthoDB" id="883248at2"/>
<gene>
    <name evidence="2" type="ORF">EG240_13215</name>
</gene>
<evidence type="ECO:0008006" key="4">
    <source>
        <dbReference type="Google" id="ProtNLM"/>
    </source>
</evidence>
<name>A0A3P3W2B5_9FLAO</name>
<feature type="chain" id="PRO_5018110127" description="DUF3575 domain-containing protein" evidence="1">
    <location>
        <begin position="19"/>
        <end position="186"/>
    </location>
</feature>
<dbReference type="RefSeq" id="WP_125019835.1">
    <property type="nucleotide sequence ID" value="NZ_RQVQ01000037.1"/>
</dbReference>
<protein>
    <recommendedName>
        <fullName evidence="4">DUF3575 domain-containing protein</fullName>
    </recommendedName>
</protein>
<comment type="caution">
    <text evidence="2">The sequence shown here is derived from an EMBL/GenBank/DDBJ whole genome shotgun (WGS) entry which is preliminary data.</text>
</comment>
<feature type="signal peptide" evidence="1">
    <location>
        <begin position="1"/>
        <end position="18"/>
    </location>
</feature>